<organism evidence="1 2">
    <name type="scientific">Ilyodon furcidens</name>
    <name type="common">goldbreast splitfin</name>
    <dbReference type="NCBI Taxonomy" id="33524"/>
    <lineage>
        <taxon>Eukaryota</taxon>
        <taxon>Metazoa</taxon>
        <taxon>Chordata</taxon>
        <taxon>Craniata</taxon>
        <taxon>Vertebrata</taxon>
        <taxon>Euteleostomi</taxon>
        <taxon>Actinopterygii</taxon>
        <taxon>Neopterygii</taxon>
        <taxon>Teleostei</taxon>
        <taxon>Neoteleostei</taxon>
        <taxon>Acanthomorphata</taxon>
        <taxon>Ovalentaria</taxon>
        <taxon>Atherinomorphae</taxon>
        <taxon>Cyprinodontiformes</taxon>
        <taxon>Goodeidae</taxon>
        <taxon>Ilyodon</taxon>
    </lineage>
</organism>
<reference evidence="1 2" key="1">
    <citation type="submission" date="2021-06" db="EMBL/GenBank/DDBJ databases">
        <authorList>
            <person name="Palmer J.M."/>
        </authorList>
    </citation>
    <scope>NUCLEOTIDE SEQUENCE [LARGE SCALE GENOMIC DNA]</scope>
    <source>
        <strain evidence="2">if_2019</strain>
        <tissue evidence="1">Muscle</tissue>
    </source>
</reference>
<keyword evidence="2" id="KW-1185">Reference proteome</keyword>
<dbReference type="EMBL" id="JAHRIQ010008419">
    <property type="protein sequence ID" value="MEQ2223525.1"/>
    <property type="molecule type" value="Genomic_DNA"/>
</dbReference>
<name>A0ABV0SSF1_9TELE</name>
<proteinExistence type="predicted"/>
<gene>
    <name evidence="1" type="ORF">ILYODFUR_037584</name>
</gene>
<evidence type="ECO:0000313" key="2">
    <source>
        <dbReference type="Proteomes" id="UP001482620"/>
    </source>
</evidence>
<dbReference type="Proteomes" id="UP001482620">
    <property type="component" value="Unassembled WGS sequence"/>
</dbReference>
<protein>
    <submittedName>
        <fullName evidence="1">Uncharacterized protein</fullName>
    </submittedName>
</protein>
<evidence type="ECO:0000313" key="1">
    <source>
        <dbReference type="EMBL" id="MEQ2223525.1"/>
    </source>
</evidence>
<sequence>MMSASDIVQGQRQINPRRFQVSVTFLVGAISISSFMPRSHILRCDHTHILSCIKKLLITFDPQSLKSILSDFQVSKSKAVGGVRSDMRARKGKSGVKMAISIQDGRLSFGFG</sequence>
<comment type="caution">
    <text evidence="1">The sequence shown here is derived from an EMBL/GenBank/DDBJ whole genome shotgun (WGS) entry which is preliminary data.</text>
</comment>
<accession>A0ABV0SSF1</accession>